<keyword evidence="4" id="KW-0862">Zinc</keyword>
<dbReference type="PROSITE" id="PS50878">
    <property type="entry name" value="RT_POL"/>
    <property type="match status" value="1"/>
</dbReference>
<organism evidence="8">
    <name type="scientific">Iconisemion striatum</name>
    <dbReference type="NCBI Taxonomy" id="60296"/>
    <lineage>
        <taxon>Eukaryota</taxon>
        <taxon>Metazoa</taxon>
        <taxon>Chordata</taxon>
        <taxon>Craniata</taxon>
        <taxon>Vertebrata</taxon>
        <taxon>Euteleostomi</taxon>
        <taxon>Actinopterygii</taxon>
        <taxon>Neopterygii</taxon>
        <taxon>Teleostei</taxon>
        <taxon>Neoteleostei</taxon>
        <taxon>Acanthomorphata</taxon>
        <taxon>Ovalentaria</taxon>
        <taxon>Atherinomorphae</taxon>
        <taxon>Cyprinodontiformes</taxon>
        <taxon>Nothobranchiidae</taxon>
        <taxon>Iconisemion</taxon>
    </lineage>
</organism>
<dbReference type="InterPro" id="IPR001995">
    <property type="entry name" value="Peptidase_A2_cat"/>
</dbReference>
<dbReference type="InterPro" id="IPR050951">
    <property type="entry name" value="Retrovirus_Pol_polyprotein"/>
</dbReference>
<evidence type="ECO:0000256" key="2">
    <source>
        <dbReference type="ARBA" id="ARBA00012180"/>
    </source>
</evidence>
<dbReference type="AlphaFoldDB" id="A0A1A7XJR7"/>
<dbReference type="Gene3D" id="3.10.10.10">
    <property type="entry name" value="HIV Type 1 Reverse Transcriptase, subunit A, domain 1"/>
    <property type="match status" value="1"/>
</dbReference>
<feature type="domain" description="Peptidase A2" evidence="6">
    <location>
        <begin position="202"/>
        <end position="243"/>
    </location>
</feature>
<dbReference type="PANTHER" id="PTHR37984:SF9">
    <property type="entry name" value="INTEGRASE CATALYTIC DOMAIN-CONTAINING PROTEIN"/>
    <property type="match status" value="1"/>
</dbReference>
<dbReference type="Gene3D" id="3.30.70.270">
    <property type="match status" value="2"/>
</dbReference>
<reference evidence="8" key="1">
    <citation type="submission" date="2016-05" db="EMBL/GenBank/DDBJ databases">
        <authorList>
            <person name="Lavstsen T."/>
            <person name="Jespersen J.S."/>
        </authorList>
    </citation>
    <scope>NUCLEOTIDE SEQUENCE</scope>
    <source>
        <tissue evidence="8">Brain</tissue>
    </source>
</reference>
<dbReference type="SUPFAM" id="SSF56672">
    <property type="entry name" value="DNA/RNA polymerases"/>
    <property type="match status" value="1"/>
</dbReference>
<keyword evidence="4" id="KW-0863">Zinc-finger</keyword>
<evidence type="ECO:0000259" key="6">
    <source>
        <dbReference type="PROSITE" id="PS50175"/>
    </source>
</evidence>
<evidence type="ECO:0000256" key="3">
    <source>
        <dbReference type="ARBA" id="ARBA00022801"/>
    </source>
</evidence>
<evidence type="ECO:0000256" key="4">
    <source>
        <dbReference type="PROSITE-ProRule" id="PRU00047"/>
    </source>
</evidence>
<dbReference type="InterPro" id="IPR018061">
    <property type="entry name" value="Retropepsins"/>
</dbReference>
<dbReference type="InterPro" id="IPR043502">
    <property type="entry name" value="DNA/RNA_pol_sf"/>
</dbReference>
<evidence type="ECO:0000256" key="1">
    <source>
        <dbReference type="ARBA" id="ARBA00010879"/>
    </source>
</evidence>
<dbReference type="PROSITE" id="PS50158">
    <property type="entry name" value="ZF_CCHC"/>
    <property type="match status" value="1"/>
</dbReference>
<dbReference type="InterPro" id="IPR043128">
    <property type="entry name" value="Rev_trsase/Diguanyl_cyclase"/>
</dbReference>
<dbReference type="EC" id="3.1.26.4" evidence="2"/>
<accession>A0A1A7XJR7</accession>
<gene>
    <name evidence="8" type="primary">BX640584.1</name>
</gene>
<dbReference type="FunFam" id="3.30.70.270:FF:000020">
    <property type="entry name" value="Transposon Tf2-6 polyprotein-like Protein"/>
    <property type="match status" value="1"/>
</dbReference>
<dbReference type="PROSITE" id="PS50175">
    <property type="entry name" value="ASP_PROT_RETROV"/>
    <property type="match status" value="1"/>
</dbReference>
<feature type="domain" description="CCHC-type" evidence="5">
    <location>
        <begin position="145"/>
        <end position="161"/>
    </location>
</feature>
<dbReference type="InterPro" id="IPR001878">
    <property type="entry name" value="Znf_CCHC"/>
</dbReference>
<dbReference type="GO" id="GO:0004523">
    <property type="term" value="F:RNA-DNA hybrid ribonuclease activity"/>
    <property type="evidence" value="ECO:0007669"/>
    <property type="project" value="UniProtKB-EC"/>
</dbReference>
<feature type="domain" description="Reverse transcriptase" evidence="7">
    <location>
        <begin position="318"/>
        <end position="498"/>
    </location>
</feature>
<reference evidence="8" key="2">
    <citation type="submission" date="2016-06" db="EMBL/GenBank/DDBJ databases">
        <title>The genome of a short-lived fish provides insights into sex chromosome evolution and the genetic control of aging.</title>
        <authorList>
            <person name="Reichwald K."/>
            <person name="Felder M."/>
            <person name="Petzold A."/>
            <person name="Koch P."/>
            <person name="Groth M."/>
            <person name="Platzer M."/>
        </authorList>
    </citation>
    <scope>NUCLEOTIDE SEQUENCE</scope>
    <source>
        <tissue evidence="8">Brain</tissue>
    </source>
</reference>
<dbReference type="EMBL" id="HADW01016685">
    <property type="protein sequence ID" value="SBP18085.1"/>
    <property type="molecule type" value="Transcribed_RNA"/>
</dbReference>
<dbReference type="PANTHER" id="PTHR37984">
    <property type="entry name" value="PROTEIN CBG26694"/>
    <property type="match status" value="1"/>
</dbReference>
<dbReference type="InterPro" id="IPR021109">
    <property type="entry name" value="Peptidase_aspartic_dom_sf"/>
</dbReference>
<dbReference type="GO" id="GO:0003676">
    <property type="term" value="F:nucleic acid binding"/>
    <property type="evidence" value="ECO:0007669"/>
    <property type="project" value="InterPro"/>
</dbReference>
<keyword evidence="3" id="KW-0378">Hydrolase</keyword>
<dbReference type="SMART" id="SM00343">
    <property type="entry name" value="ZnF_C2HC"/>
    <property type="match status" value="2"/>
</dbReference>
<evidence type="ECO:0000259" key="5">
    <source>
        <dbReference type="PROSITE" id="PS50158"/>
    </source>
</evidence>
<keyword evidence="4" id="KW-0479">Metal-binding</keyword>
<dbReference type="Pfam" id="PF00077">
    <property type="entry name" value="RVP"/>
    <property type="match status" value="1"/>
</dbReference>
<dbReference type="InterPro" id="IPR000477">
    <property type="entry name" value="RT_dom"/>
</dbReference>
<dbReference type="Gene3D" id="2.40.70.10">
    <property type="entry name" value="Acid Proteases"/>
    <property type="match status" value="1"/>
</dbReference>
<dbReference type="SUPFAM" id="SSF50630">
    <property type="entry name" value="Acid proteases"/>
    <property type="match status" value="1"/>
</dbReference>
<evidence type="ECO:0000313" key="8">
    <source>
        <dbReference type="EMBL" id="SBP18085.1"/>
    </source>
</evidence>
<dbReference type="GO" id="GO:0006508">
    <property type="term" value="P:proteolysis"/>
    <property type="evidence" value="ECO:0007669"/>
    <property type="project" value="InterPro"/>
</dbReference>
<dbReference type="CDD" id="cd01647">
    <property type="entry name" value="RT_LTR"/>
    <property type="match status" value="1"/>
</dbReference>
<dbReference type="GO" id="GO:0004190">
    <property type="term" value="F:aspartic-type endopeptidase activity"/>
    <property type="evidence" value="ECO:0007669"/>
    <property type="project" value="InterPro"/>
</dbReference>
<sequence length="586" mass="65463">MRKQEPNESVDAFVTALHALAEHCNYGSLHDELIRDRIVVGLADTRLSERMQMEKELDLEKAVYMARQSEEIKKQQTALRSDSSALQYNVNALEKPLETTKVWSKNKAPTFQQRTQKCKDALTLQCYKCGGPFRQKHQCPANDAKCRSCGKKGHYQRVCRQTKTVQCIEEDVGPEEQGFFLGTVSSGNRSWTVDVQIEGTPMTFKLDTGADVTVIATVDLDKVFSGKNTPVLQQPEKPLLGPGRTPLEVTGYLELQLCYGQRQTCEKVYIVKGLSMPLLGLPAITGLGLLQRVGSITSYPKLCSGLGVVQREYHIKLQPHVVPFSLKTPRRLPLPLMKKVKEELMRMEALGVITKVEEPTDWEKFVLPSVEQSLGMLAGAKVFSKLDANMGFWQIPLSKESAALTTFITPFGRFCFNCLPFGINSAPEHLQRIMSEVIEGLEGVVCHMDDVLVWGRCHEEHDARLHATLKRLEEAGITLNVGKCDFSRNKVIFLGHVITDSGISPDPRKTESITEMNIPATVGELRSFLGMVNQVGKFIPHLAKRDKALRDLSSKKNSWYWGGDQVKAFNDLKDAITSPPVLAAYV</sequence>
<dbReference type="GO" id="GO:0008270">
    <property type="term" value="F:zinc ion binding"/>
    <property type="evidence" value="ECO:0007669"/>
    <property type="project" value="UniProtKB-KW"/>
</dbReference>
<name>A0A1A7XJR7_9TELE</name>
<dbReference type="Gene3D" id="4.10.60.10">
    <property type="entry name" value="Zinc finger, CCHC-type"/>
    <property type="match status" value="1"/>
</dbReference>
<protein>
    <recommendedName>
        <fullName evidence="2">ribonuclease H</fullName>
        <ecNumber evidence="2">3.1.26.4</ecNumber>
    </recommendedName>
</protein>
<proteinExistence type="inferred from homology"/>
<evidence type="ECO:0000259" key="7">
    <source>
        <dbReference type="PROSITE" id="PS50878"/>
    </source>
</evidence>
<dbReference type="Pfam" id="PF00078">
    <property type="entry name" value="RVT_1"/>
    <property type="match status" value="1"/>
</dbReference>
<comment type="similarity">
    <text evidence="1">Belongs to the beta type-B retroviral polymerase family. HERV class-II K(HML-2) pol subfamily.</text>
</comment>